<name>A0A024U081_9STRA</name>
<sequence length="48" mass="5477">MLSLLWHVTAVTPVPPTMVREWQSMLNRFILGRKTLPTDRAQATTRGV</sequence>
<dbReference type="EMBL" id="KI913968">
    <property type="protein sequence ID" value="ETV98997.1"/>
    <property type="molecule type" value="Genomic_DNA"/>
</dbReference>
<organism evidence="1">
    <name type="scientific">Aphanomyces invadans</name>
    <dbReference type="NCBI Taxonomy" id="157072"/>
    <lineage>
        <taxon>Eukaryota</taxon>
        <taxon>Sar</taxon>
        <taxon>Stramenopiles</taxon>
        <taxon>Oomycota</taxon>
        <taxon>Saprolegniomycetes</taxon>
        <taxon>Saprolegniales</taxon>
        <taxon>Verrucalvaceae</taxon>
        <taxon>Aphanomyces</taxon>
    </lineage>
</organism>
<protein>
    <submittedName>
        <fullName evidence="1">Uncharacterized protein</fullName>
    </submittedName>
</protein>
<accession>A0A024U081</accession>
<gene>
    <name evidence="1" type="ORF">H310_08469</name>
</gene>
<reference evidence="1" key="1">
    <citation type="submission" date="2013-12" db="EMBL/GenBank/DDBJ databases">
        <title>The Genome Sequence of Aphanomyces invadans NJM9701.</title>
        <authorList>
            <consortium name="The Broad Institute Genomics Platform"/>
            <person name="Russ C."/>
            <person name="Tyler B."/>
            <person name="van West P."/>
            <person name="Dieguez-Uribeondo J."/>
            <person name="Young S.K."/>
            <person name="Zeng Q."/>
            <person name="Gargeya S."/>
            <person name="Fitzgerald M."/>
            <person name="Abouelleil A."/>
            <person name="Alvarado L."/>
            <person name="Chapman S.B."/>
            <person name="Gainer-Dewar J."/>
            <person name="Goldberg J."/>
            <person name="Griggs A."/>
            <person name="Gujja S."/>
            <person name="Hansen M."/>
            <person name="Howarth C."/>
            <person name="Imamovic A."/>
            <person name="Ireland A."/>
            <person name="Larimer J."/>
            <person name="McCowan C."/>
            <person name="Murphy C."/>
            <person name="Pearson M."/>
            <person name="Poon T.W."/>
            <person name="Priest M."/>
            <person name="Roberts A."/>
            <person name="Saif S."/>
            <person name="Shea T."/>
            <person name="Sykes S."/>
            <person name="Wortman J."/>
            <person name="Nusbaum C."/>
            <person name="Birren B."/>
        </authorList>
    </citation>
    <scope>NUCLEOTIDE SEQUENCE [LARGE SCALE GENOMIC DNA]</scope>
    <source>
        <strain evidence="1">NJM9701</strain>
    </source>
</reference>
<evidence type="ECO:0000313" key="1">
    <source>
        <dbReference type="EMBL" id="ETV98997.1"/>
    </source>
</evidence>
<dbReference type="GeneID" id="20085519"/>
<dbReference type="AlphaFoldDB" id="A0A024U081"/>
<proteinExistence type="predicted"/>
<dbReference type="RefSeq" id="XP_008872425.1">
    <property type="nucleotide sequence ID" value="XM_008874203.1"/>
</dbReference>
<dbReference type="OrthoDB" id="2417874at2759"/>
<dbReference type="VEuPathDB" id="FungiDB:H310_08469"/>